<organism evidence="1 2">
    <name type="scientific">Mycena metata</name>
    <dbReference type="NCBI Taxonomy" id="1033252"/>
    <lineage>
        <taxon>Eukaryota</taxon>
        <taxon>Fungi</taxon>
        <taxon>Dikarya</taxon>
        <taxon>Basidiomycota</taxon>
        <taxon>Agaricomycotina</taxon>
        <taxon>Agaricomycetes</taxon>
        <taxon>Agaricomycetidae</taxon>
        <taxon>Agaricales</taxon>
        <taxon>Marasmiineae</taxon>
        <taxon>Mycenaceae</taxon>
        <taxon>Mycena</taxon>
    </lineage>
</organism>
<evidence type="ECO:0000313" key="1">
    <source>
        <dbReference type="EMBL" id="KAJ7716442.1"/>
    </source>
</evidence>
<dbReference type="AlphaFoldDB" id="A0AAD7MGG8"/>
<sequence length="183" mass="20738">CTKCFPAVSISTKNYQRILEHNACHILFDKSFLPSDQPCGLCLRPFPMCKLTFLKSSGTAAARQIDWDNSSCLNPVKFQMAAAMKSSEKSPCTNYAFLCPLQCGLLVWTYTLEAHFRSSTHGLKSLANLPVYYKMAEMEFERMQVIWNNRHNQPVPRTMKNLKGKVARALAISDAHRSIMALR</sequence>
<proteinExistence type="predicted"/>
<evidence type="ECO:0000313" key="2">
    <source>
        <dbReference type="Proteomes" id="UP001215598"/>
    </source>
</evidence>
<protein>
    <submittedName>
        <fullName evidence="1">Uncharacterized protein</fullName>
    </submittedName>
</protein>
<reference evidence="1" key="1">
    <citation type="submission" date="2023-03" db="EMBL/GenBank/DDBJ databases">
        <title>Massive genome expansion in bonnet fungi (Mycena s.s.) driven by repeated elements and novel gene families across ecological guilds.</title>
        <authorList>
            <consortium name="Lawrence Berkeley National Laboratory"/>
            <person name="Harder C.B."/>
            <person name="Miyauchi S."/>
            <person name="Viragh M."/>
            <person name="Kuo A."/>
            <person name="Thoen E."/>
            <person name="Andreopoulos B."/>
            <person name="Lu D."/>
            <person name="Skrede I."/>
            <person name="Drula E."/>
            <person name="Henrissat B."/>
            <person name="Morin E."/>
            <person name="Kohler A."/>
            <person name="Barry K."/>
            <person name="LaButti K."/>
            <person name="Morin E."/>
            <person name="Salamov A."/>
            <person name="Lipzen A."/>
            <person name="Mereny Z."/>
            <person name="Hegedus B."/>
            <person name="Baldrian P."/>
            <person name="Stursova M."/>
            <person name="Weitz H."/>
            <person name="Taylor A."/>
            <person name="Grigoriev I.V."/>
            <person name="Nagy L.G."/>
            <person name="Martin F."/>
            <person name="Kauserud H."/>
        </authorList>
    </citation>
    <scope>NUCLEOTIDE SEQUENCE</scope>
    <source>
        <strain evidence="1">CBHHK182m</strain>
    </source>
</reference>
<dbReference type="EMBL" id="JARKIB010000291">
    <property type="protein sequence ID" value="KAJ7716442.1"/>
    <property type="molecule type" value="Genomic_DNA"/>
</dbReference>
<dbReference type="Proteomes" id="UP001215598">
    <property type="component" value="Unassembled WGS sequence"/>
</dbReference>
<comment type="caution">
    <text evidence="1">The sequence shown here is derived from an EMBL/GenBank/DDBJ whole genome shotgun (WGS) entry which is preliminary data.</text>
</comment>
<feature type="non-terminal residue" evidence="1">
    <location>
        <position position="1"/>
    </location>
</feature>
<gene>
    <name evidence="1" type="ORF">B0H16DRAFT_1339053</name>
</gene>
<accession>A0AAD7MGG8</accession>
<name>A0AAD7MGG8_9AGAR</name>
<keyword evidence="2" id="KW-1185">Reference proteome</keyword>